<keyword evidence="1" id="KW-0175">Coiled coil</keyword>
<name>A0A5L8Z9Q3_CAMUP</name>
<dbReference type="AlphaFoldDB" id="A0A5L8Z9Q3"/>
<sequence length="124" mass="14483">MKEYTSFGELYKMKILKIVLFTIMILPSISLAKCYYVPCNSNVQSGKTQTKASLEKDFNAIKEELRLVKQSYEDYLKTLKEGNKELDLKIALYRQKALHYKEILFLLSKSIHLEDKNINLKALQ</sequence>
<evidence type="ECO:0000313" key="2">
    <source>
        <dbReference type="EMBL" id="EAL8903908.1"/>
    </source>
</evidence>
<gene>
    <name evidence="2" type="ORF">D0B03_06270</name>
</gene>
<protein>
    <submittedName>
        <fullName evidence="2">Uncharacterized protein</fullName>
    </submittedName>
</protein>
<organism evidence="2">
    <name type="scientific">Campylobacter upsaliensis</name>
    <dbReference type="NCBI Taxonomy" id="28080"/>
    <lineage>
        <taxon>Bacteria</taxon>
        <taxon>Pseudomonadati</taxon>
        <taxon>Campylobacterota</taxon>
        <taxon>Epsilonproteobacteria</taxon>
        <taxon>Campylobacterales</taxon>
        <taxon>Campylobacteraceae</taxon>
        <taxon>Campylobacter</taxon>
    </lineage>
</organism>
<comment type="caution">
    <text evidence="2">The sequence shown here is derived from an EMBL/GenBank/DDBJ whole genome shotgun (WGS) entry which is preliminary data.</text>
</comment>
<dbReference type="EMBL" id="AACSBQ010000024">
    <property type="protein sequence ID" value="EAL8903908.1"/>
    <property type="molecule type" value="Genomic_DNA"/>
</dbReference>
<evidence type="ECO:0000256" key="1">
    <source>
        <dbReference type="SAM" id="Coils"/>
    </source>
</evidence>
<reference evidence="2" key="1">
    <citation type="submission" date="2018-08" db="EMBL/GenBank/DDBJ databases">
        <authorList>
            <consortium name="PulseNet: The National Subtyping Network for Foodborne Disease Surveillance"/>
            <person name="Tarr C.L."/>
            <person name="Trees E."/>
            <person name="Katz L.S."/>
            <person name="Carleton-Romer H.A."/>
            <person name="Stroika S."/>
            <person name="Kucerova Z."/>
            <person name="Roache K.F."/>
            <person name="Sabol A.L."/>
            <person name="Besser J."/>
            <person name="Gerner-Smidt P."/>
        </authorList>
    </citation>
    <scope>NUCLEOTIDE SEQUENCE</scope>
    <source>
        <strain evidence="2">PNUSAC005770</strain>
    </source>
</reference>
<proteinExistence type="predicted"/>
<accession>A0A5L8Z9Q3</accession>
<feature type="coiled-coil region" evidence="1">
    <location>
        <begin position="51"/>
        <end position="96"/>
    </location>
</feature>